<dbReference type="GO" id="GO:0008270">
    <property type="term" value="F:zinc ion binding"/>
    <property type="evidence" value="ECO:0007669"/>
    <property type="project" value="InterPro"/>
</dbReference>
<comment type="catalytic activity">
    <reaction evidence="6">
        <text>hydrogencarbonate + H(+) = CO2 + H2O</text>
        <dbReference type="Rhea" id="RHEA:10748"/>
        <dbReference type="ChEBI" id="CHEBI:15377"/>
        <dbReference type="ChEBI" id="CHEBI:15378"/>
        <dbReference type="ChEBI" id="CHEBI:16526"/>
        <dbReference type="ChEBI" id="CHEBI:17544"/>
        <dbReference type="EC" id="4.2.1.1"/>
    </reaction>
</comment>
<proteinExistence type="inferred from homology"/>
<evidence type="ECO:0000256" key="5">
    <source>
        <dbReference type="ARBA" id="ARBA00023239"/>
    </source>
</evidence>
<dbReference type="SMART" id="SM01057">
    <property type="entry name" value="Carb_anhydrase"/>
    <property type="match status" value="1"/>
</dbReference>
<evidence type="ECO:0000256" key="4">
    <source>
        <dbReference type="ARBA" id="ARBA00022833"/>
    </source>
</evidence>
<dbReference type="SUPFAM" id="SSF51069">
    <property type="entry name" value="Carbonic anhydrase"/>
    <property type="match status" value="1"/>
</dbReference>
<name>A0A5E8CH43_9ZZZZ</name>
<dbReference type="InterPro" id="IPR001148">
    <property type="entry name" value="CA_dom"/>
</dbReference>
<organism evidence="8">
    <name type="scientific">seawater metagenome</name>
    <dbReference type="NCBI Taxonomy" id="1561972"/>
    <lineage>
        <taxon>unclassified sequences</taxon>
        <taxon>metagenomes</taxon>
        <taxon>ecological metagenomes</taxon>
    </lineage>
</organism>
<evidence type="ECO:0000256" key="2">
    <source>
        <dbReference type="ARBA" id="ARBA00012925"/>
    </source>
</evidence>
<keyword evidence="4" id="KW-0862">Zinc</keyword>
<dbReference type="AlphaFoldDB" id="A0A5E8CH43"/>
<dbReference type="Gene3D" id="3.10.200.10">
    <property type="entry name" value="Alpha carbonic anhydrase"/>
    <property type="match status" value="1"/>
</dbReference>
<dbReference type="Pfam" id="PF00194">
    <property type="entry name" value="Carb_anhydrase"/>
    <property type="match status" value="1"/>
</dbReference>
<feature type="domain" description="Alpha-carbonic anhydrase" evidence="7">
    <location>
        <begin position="60"/>
        <end position="290"/>
    </location>
</feature>
<comment type="similarity">
    <text evidence="1">Belongs to the alpha-carbonic anhydrase family.</text>
</comment>
<dbReference type="GO" id="GO:0004089">
    <property type="term" value="F:carbonate dehydratase activity"/>
    <property type="evidence" value="ECO:0007669"/>
    <property type="project" value="UniProtKB-EC"/>
</dbReference>
<dbReference type="InterPro" id="IPR036398">
    <property type="entry name" value="CA_dom_sf"/>
</dbReference>
<protein>
    <recommendedName>
        <fullName evidence="2">carbonic anhydrase</fullName>
        <ecNumber evidence="2">4.2.1.1</ecNumber>
    </recommendedName>
</protein>
<gene>
    <name evidence="8" type="ORF">CPAV1605_236</name>
</gene>
<accession>A0A5E8CH43</accession>
<evidence type="ECO:0000313" key="8">
    <source>
        <dbReference type="EMBL" id="VVU94511.1"/>
    </source>
</evidence>
<evidence type="ECO:0000259" key="7">
    <source>
        <dbReference type="PROSITE" id="PS51144"/>
    </source>
</evidence>
<evidence type="ECO:0000256" key="1">
    <source>
        <dbReference type="ARBA" id="ARBA00010718"/>
    </source>
</evidence>
<dbReference type="EMBL" id="CABVLZ010000001">
    <property type="protein sequence ID" value="VVU94511.1"/>
    <property type="molecule type" value="Genomic_DNA"/>
</dbReference>
<reference evidence="8" key="1">
    <citation type="submission" date="2019-09" db="EMBL/GenBank/DDBJ databases">
        <authorList>
            <person name="Needham M D."/>
        </authorList>
    </citation>
    <scope>NUCLEOTIDE SEQUENCE</scope>
</reference>
<keyword evidence="3" id="KW-0479">Metal-binding</keyword>
<dbReference type="EC" id="4.2.1.1" evidence="2"/>
<keyword evidence="5" id="KW-0456">Lyase</keyword>
<sequence length="290" mass="34285">MYRLLYLFLVLLPIFYLCLEKFNSKFRARTKILKNKSKLMFNSIRERSIQGTPISELTLKTWDYKENGMDWVEFIQLISPIDIDTTSTIKQKNNNTLVFHSPNRPISMYGNNNGKAVYFMNTDNLVFCEYKKELYRFQEINYHHSSEHSVNSISFDGEIQLFHISKNDQILIISLLVEYKEDCDSYFYDQFFKNKFEDIPNFKLSSNISYPGTKKSFDFNKIFNEKLKDSNYYIYQGSLNVPAYVEQEVTWIICKDIIYIPTKLSNVDGLTNNSLEVKKNFKIPIIELTS</sequence>
<dbReference type="PANTHER" id="PTHR18952:SF265">
    <property type="entry name" value="CARBONIC ANHYDRASE"/>
    <property type="match status" value="1"/>
</dbReference>
<evidence type="ECO:0000256" key="6">
    <source>
        <dbReference type="ARBA" id="ARBA00048348"/>
    </source>
</evidence>
<dbReference type="PANTHER" id="PTHR18952">
    <property type="entry name" value="CARBONIC ANHYDRASE"/>
    <property type="match status" value="1"/>
</dbReference>
<dbReference type="PROSITE" id="PS51144">
    <property type="entry name" value="ALPHA_CA_2"/>
    <property type="match status" value="1"/>
</dbReference>
<evidence type="ECO:0000256" key="3">
    <source>
        <dbReference type="ARBA" id="ARBA00022723"/>
    </source>
</evidence>
<dbReference type="InterPro" id="IPR023561">
    <property type="entry name" value="Carbonic_anhydrase_a-class"/>
</dbReference>